<dbReference type="PROSITE" id="PS50206">
    <property type="entry name" value="RHODANESE_3"/>
    <property type="match status" value="1"/>
</dbReference>
<dbReference type="InterPro" id="IPR001763">
    <property type="entry name" value="Rhodanese-like_dom"/>
</dbReference>
<keyword evidence="4" id="KW-1185">Reference proteome</keyword>
<dbReference type="OrthoDB" id="8300214at2759"/>
<feature type="domain" description="Rhodanese" evidence="2">
    <location>
        <begin position="57"/>
        <end position="157"/>
    </location>
</feature>
<dbReference type="EMBL" id="CP051142">
    <property type="protein sequence ID" value="QIX00726.1"/>
    <property type="molecule type" value="Genomic_DNA"/>
</dbReference>
<proteinExistence type="predicted"/>
<sequence>MEKQQDVEANSHKNAAVADQQQQPWYTAFPEPLSKAEPITAVETLGMLKSSSAHSGSTPRFILIDLRRLDYEGGTIYGSINLPAQSLYPTIPSLYRLFKAADVRSVIWYCGSSRGRGNRAAAWFADHIREEQDMQMNSLVLVGGIKAWILAGGEYLQYVQGYDASKWQQ</sequence>
<dbReference type="GO" id="GO:0005634">
    <property type="term" value="C:nucleus"/>
    <property type="evidence" value="ECO:0007669"/>
    <property type="project" value="TreeGrafter"/>
</dbReference>
<name>A0A6H0Y1B5_9PEZI</name>
<dbReference type="Gene3D" id="3.40.250.10">
    <property type="entry name" value="Rhodanese-like domain"/>
    <property type="match status" value="1"/>
</dbReference>
<feature type="compositionally biased region" description="Basic and acidic residues" evidence="1">
    <location>
        <begin position="1"/>
        <end position="11"/>
    </location>
</feature>
<dbReference type="Proteomes" id="UP000503462">
    <property type="component" value="Chromosome 4"/>
</dbReference>
<organism evidence="3 4">
    <name type="scientific">Peltaster fructicola</name>
    <dbReference type="NCBI Taxonomy" id="286661"/>
    <lineage>
        <taxon>Eukaryota</taxon>
        <taxon>Fungi</taxon>
        <taxon>Dikarya</taxon>
        <taxon>Ascomycota</taxon>
        <taxon>Pezizomycotina</taxon>
        <taxon>Dothideomycetes</taxon>
        <taxon>Dothideomycetes incertae sedis</taxon>
        <taxon>Peltaster</taxon>
    </lineage>
</organism>
<dbReference type="PANTHER" id="PTHR10828:SF50">
    <property type="entry name" value="REDUCTASE (ARC2), PUTATIVE (AFU_ORTHOLOGUE AFUA_6G13400)-RELATED"/>
    <property type="match status" value="1"/>
</dbReference>
<dbReference type="GO" id="GO:0005737">
    <property type="term" value="C:cytoplasm"/>
    <property type="evidence" value="ECO:0007669"/>
    <property type="project" value="TreeGrafter"/>
</dbReference>
<evidence type="ECO:0000259" key="2">
    <source>
        <dbReference type="PROSITE" id="PS50206"/>
    </source>
</evidence>
<dbReference type="SUPFAM" id="SSF52821">
    <property type="entry name" value="Rhodanese/Cell cycle control phosphatase"/>
    <property type="match status" value="1"/>
</dbReference>
<accession>A0A6H0Y1B5</accession>
<feature type="region of interest" description="Disordered" evidence="1">
    <location>
        <begin position="1"/>
        <end position="24"/>
    </location>
</feature>
<dbReference type="Pfam" id="PF00581">
    <property type="entry name" value="Rhodanese"/>
    <property type="match status" value="1"/>
</dbReference>
<dbReference type="AlphaFoldDB" id="A0A6H0Y1B5"/>
<dbReference type="InterPro" id="IPR036873">
    <property type="entry name" value="Rhodanese-like_dom_sf"/>
</dbReference>
<evidence type="ECO:0000256" key="1">
    <source>
        <dbReference type="SAM" id="MobiDB-lite"/>
    </source>
</evidence>
<reference evidence="3 4" key="1">
    <citation type="journal article" date="2016" name="Sci. Rep.">
        <title>Peltaster fructicola genome reveals evolution from an invasive phytopathogen to an ectophytic parasite.</title>
        <authorList>
            <person name="Xu C."/>
            <person name="Chen H."/>
            <person name="Gleason M.L."/>
            <person name="Xu J.R."/>
            <person name="Liu H."/>
            <person name="Zhang R."/>
            <person name="Sun G."/>
        </authorList>
    </citation>
    <scope>NUCLEOTIDE SEQUENCE [LARGE SCALE GENOMIC DNA]</scope>
    <source>
        <strain evidence="3 4">LNHT1506</strain>
    </source>
</reference>
<evidence type="ECO:0000313" key="3">
    <source>
        <dbReference type="EMBL" id="QIX00726.1"/>
    </source>
</evidence>
<evidence type="ECO:0000313" key="4">
    <source>
        <dbReference type="Proteomes" id="UP000503462"/>
    </source>
</evidence>
<dbReference type="PANTHER" id="PTHR10828">
    <property type="entry name" value="M-PHASE INDUCER PHOSPHATASE DUAL SPECIFICITY PHOSPHATASE CDC25"/>
    <property type="match status" value="1"/>
</dbReference>
<protein>
    <recommendedName>
        <fullName evidence="2">Rhodanese domain-containing protein</fullName>
    </recommendedName>
</protein>
<gene>
    <name evidence="3" type="ORF">AMS68_006243</name>
</gene>
<dbReference type="GO" id="GO:0004725">
    <property type="term" value="F:protein tyrosine phosphatase activity"/>
    <property type="evidence" value="ECO:0007669"/>
    <property type="project" value="TreeGrafter"/>
</dbReference>
<dbReference type="SMART" id="SM00450">
    <property type="entry name" value="RHOD"/>
    <property type="match status" value="1"/>
</dbReference>